<sequence length="514" mass="59584">MRFELEGRIIFSKDVEEETQKDIIEVLENGDIFLKGVPEGKENEASKIEGYEFQGKDLKLNMTSGTYTRAHEGIVRLKKPIMEKVGRKHQIGIRDVAIDSYVVTITATPSKVAELKGLKVPECEVELDGEKIKILFKNLGDGELKRNIIDRAIKFVKTELDKQEQDLTFEVCKIAPGTIVSDYKAKREITFDKDPTELAEPYGWVKRFPGRGQWFYTAPMAKLFRAFESLIVEECIEKIGFDECLFPKLIPLDVMYKMRYLEGLPEGMYYVCPPKREPEMFKDFVNEMMIKKEIPIEKLKTLLRDPGYVLAPAQCEPFYTFFDHELVDVDSPSKFFDKSGWTYRWEGGGAKGLDRVNEFLRGECVWMGSPEFVEKVRDDTLKYAEKLAEKLDLEYWTEVGDDPFYLEGRKNEDRGIEFPDVPKYEMRLWLPHVKDERKGVAVTSANIHGTHFVEGFGIKDYKDRKVWTGCTGYGLSRWLIGFLAQYGYNYEDWPEIIQKKVGKLPEIPKLITWP</sequence>
<dbReference type="GO" id="GO:0016260">
    <property type="term" value="P:selenocysteine biosynthetic process"/>
    <property type="evidence" value="ECO:0007669"/>
    <property type="project" value="UniProtKB-UniRule"/>
</dbReference>
<dbReference type="InterPro" id="IPR045864">
    <property type="entry name" value="aa-tRNA-synth_II/BPL/LPL"/>
</dbReference>
<feature type="binding site" evidence="15">
    <location>
        <begin position="361"/>
        <end position="363"/>
    </location>
    <ligand>
        <name>L-serine</name>
        <dbReference type="ChEBI" id="CHEBI:33384"/>
    </ligand>
</feature>
<keyword evidence="9 15" id="KW-0862">Zinc</keyword>
<dbReference type="NCBIfam" id="NF002120">
    <property type="entry name" value="PRK00960.1"/>
    <property type="match status" value="1"/>
</dbReference>
<dbReference type="GO" id="GO:0008270">
    <property type="term" value="F:zinc ion binding"/>
    <property type="evidence" value="ECO:0007669"/>
    <property type="project" value="UniProtKB-UniRule"/>
</dbReference>
<dbReference type="InterPro" id="IPR041293">
    <property type="entry name" value="SerS_tRNA-bd"/>
</dbReference>
<proteinExistence type="inferred from homology"/>
<keyword evidence="11 15" id="KW-0648">Protein biosynthesis</keyword>
<evidence type="ECO:0000256" key="11">
    <source>
        <dbReference type="ARBA" id="ARBA00022917"/>
    </source>
</evidence>
<feature type="binding site" evidence="15">
    <location>
        <position position="315"/>
    </location>
    <ligand>
        <name>Zn(2+)</name>
        <dbReference type="ChEBI" id="CHEBI:29105"/>
        <note>catalytic</note>
    </ligand>
</feature>
<feature type="binding site" evidence="15">
    <location>
        <position position="363"/>
    </location>
    <ligand>
        <name>Zn(2+)</name>
        <dbReference type="ChEBI" id="CHEBI:29105"/>
        <note>catalytic</note>
    </ligand>
</feature>
<dbReference type="EC" id="6.1.1.11" evidence="15"/>
<evidence type="ECO:0000256" key="10">
    <source>
        <dbReference type="ARBA" id="ARBA00022840"/>
    </source>
</evidence>
<feature type="binding site" evidence="15">
    <location>
        <position position="477"/>
    </location>
    <ligand>
        <name>ATP</name>
        <dbReference type="ChEBI" id="CHEBI:30616"/>
    </ligand>
</feature>
<name>A0A2L1C832_METMI</name>
<evidence type="ECO:0000256" key="4">
    <source>
        <dbReference type="ARBA" id="ARBA00011738"/>
    </source>
</evidence>
<keyword evidence="5 15" id="KW-0963">Cytoplasm</keyword>
<dbReference type="GO" id="GO:0006434">
    <property type="term" value="P:seryl-tRNA aminoacylation"/>
    <property type="evidence" value="ECO:0007669"/>
    <property type="project" value="UniProtKB-UniRule"/>
</dbReference>
<evidence type="ECO:0000256" key="3">
    <source>
        <dbReference type="ARBA" id="ARBA00005951"/>
    </source>
</evidence>
<dbReference type="Pfam" id="PF18490">
    <property type="entry name" value="tRNA_bind_4"/>
    <property type="match status" value="1"/>
</dbReference>
<dbReference type="CDD" id="cd00670">
    <property type="entry name" value="Gly_His_Pro_Ser_Thr_tRS_core"/>
    <property type="match status" value="1"/>
</dbReference>
<dbReference type="HAMAP" id="MF_01278">
    <property type="entry name" value="Ser_tRNA_synth_type2"/>
    <property type="match status" value="1"/>
</dbReference>
<evidence type="ECO:0000256" key="1">
    <source>
        <dbReference type="ARBA" id="ARBA00004496"/>
    </source>
</evidence>
<feature type="binding site" evidence="15">
    <location>
        <begin position="344"/>
        <end position="346"/>
    </location>
    <ligand>
        <name>ATP</name>
        <dbReference type="ChEBI" id="CHEBI:30616"/>
    </ligand>
</feature>
<keyword evidence="8 15" id="KW-0547">Nucleotide-binding</keyword>
<dbReference type="SUPFAM" id="SSF55681">
    <property type="entry name" value="Class II aaRS and biotin synthetases"/>
    <property type="match status" value="1"/>
</dbReference>
<dbReference type="RefSeq" id="WP_104837211.1">
    <property type="nucleotide sequence ID" value="NZ_CP026606.1"/>
</dbReference>
<dbReference type="GO" id="GO:0005737">
    <property type="term" value="C:cytoplasm"/>
    <property type="evidence" value="ECO:0007669"/>
    <property type="project" value="UniProtKB-SubCell"/>
</dbReference>
<comment type="domain">
    <text evidence="15">Consists of two distinct domains, a catalytic core and a N-terminal extension that is presumably involved in tRNA binding.</text>
</comment>
<dbReference type="NCBIfam" id="TIGR00415">
    <property type="entry name" value="serS_MJ"/>
    <property type="match status" value="1"/>
</dbReference>
<dbReference type="Gene3D" id="3.30.70.1920">
    <property type="match status" value="1"/>
</dbReference>
<dbReference type="Proteomes" id="UP000239462">
    <property type="component" value="Chromosome"/>
</dbReference>
<dbReference type="InterPro" id="IPR004503">
    <property type="entry name" value="Ser-tRNA-ligase_2_arc"/>
</dbReference>
<keyword evidence="10 15" id="KW-0067">ATP-binding</keyword>
<comment type="similarity">
    <text evidence="3 15">Belongs to the class-II aminoacyl-tRNA synthetase family. Type-2 seryl-tRNA synthetase subfamily.</text>
</comment>
<dbReference type="UniPathway" id="UPA00906">
    <property type="reaction ID" value="UER00895"/>
</dbReference>
<dbReference type="GeneID" id="36101208"/>
<evidence type="ECO:0000256" key="8">
    <source>
        <dbReference type="ARBA" id="ARBA00022741"/>
    </source>
</evidence>
<reference evidence="18" key="1">
    <citation type="journal article" date="2018" name="Genome Announc.">
        <title>Complete Genome Sequence of the Methanococcus maripaludis Type Strain JJ (DSM 2067), a Model for Selenoprotein Synthesis in Archaea.</title>
        <authorList>
            <person name="Poehlein A."/>
            <person name="Heym D."/>
            <person name="Quitzke V."/>
            <person name="Fersch J."/>
            <person name="Daniel R."/>
            <person name="Rother M."/>
        </authorList>
    </citation>
    <scope>NUCLEOTIDE SEQUENCE [LARGE SCALE GENOMIC DNA]</scope>
    <source>
        <strain evidence="18">DSM 2067</strain>
    </source>
</reference>
<comment type="caution">
    <text evidence="15">Lacks conserved residue(s) required for the propagation of feature annotation.</text>
</comment>
<dbReference type="KEGG" id="mmad:MMJJ_01130"/>
<keyword evidence="12 15" id="KW-0030">Aminoacyl-tRNA synthetase</keyword>
<keyword evidence="6 15" id="KW-0436">Ligase</keyword>
<dbReference type="GO" id="GO:0005524">
    <property type="term" value="F:ATP binding"/>
    <property type="evidence" value="ECO:0007669"/>
    <property type="project" value="UniProtKB-UniRule"/>
</dbReference>
<comment type="catalytic activity">
    <reaction evidence="13 15">
        <text>tRNA(Sec) + L-serine + ATP = L-seryl-tRNA(Sec) + AMP + diphosphate + H(+)</text>
        <dbReference type="Rhea" id="RHEA:42580"/>
        <dbReference type="Rhea" id="RHEA-COMP:9742"/>
        <dbReference type="Rhea" id="RHEA-COMP:10128"/>
        <dbReference type="ChEBI" id="CHEBI:15378"/>
        <dbReference type="ChEBI" id="CHEBI:30616"/>
        <dbReference type="ChEBI" id="CHEBI:33019"/>
        <dbReference type="ChEBI" id="CHEBI:33384"/>
        <dbReference type="ChEBI" id="CHEBI:78442"/>
        <dbReference type="ChEBI" id="CHEBI:78533"/>
        <dbReference type="ChEBI" id="CHEBI:456215"/>
        <dbReference type="EC" id="6.1.1.11"/>
    </reaction>
</comment>
<evidence type="ECO:0000256" key="14">
    <source>
        <dbReference type="ARBA" id="ARBA00048823"/>
    </source>
</evidence>
<gene>
    <name evidence="15" type="primary">serS</name>
    <name evidence="17" type="ORF">MMJJ_01130</name>
</gene>
<evidence type="ECO:0000256" key="9">
    <source>
        <dbReference type="ARBA" id="ARBA00022833"/>
    </source>
</evidence>
<comment type="catalytic activity">
    <reaction evidence="14 15">
        <text>tRNA(Ser) + L-serine + ATP = L-seryl-tRNA(Ser) + AMP + diphosphate + H(+)</text>
        <dbReference type="Rhea" id="RHEA:12292"/>
        <dbReference type="Rhea" id="RHEA-COMP:9669"/>
        <dbReference type="Rhea" id="RHEA-COMP:9703"/>
        <dbReference type="ChEBI" id="CHEBI:15378"/>
        <dbReference type="ChEBI" id="CHEBI:30616"/>
        <dbReference type="ChEBI" id="CHEBI:33019"/>
        <dbReference type="ChEBI" id="CHEBI:33384"/>
        <dbReference type="ChEBI" id="CHEBI:78442"/>
        <dbReference type="ChEBI" id="CHEBI:78533"/>
        <dbReference type="ChEBI" id="CHEBI:456215"/>
        <dbReference type="EC" id="6.1.1.11"/>
    </reaction>
</comment>
<feature type="domain" description="Serine-tRNA ligase type 2 tRNA-binding" evidence="16">
    <location>
        <begin position="1"/>
        <end position="162"/>
    </location>
</feature>
<protein>
    <recommendedName>
        <fullName evidence="15">Type-2 serine--tRNA ligase</fullName>
        <ecNumber evidence="15">6.1.1.11</ecNumber>
    </recommendedName>
    <alternativeName>
        <fullName evidence="15">Seryl-tRNA synthetase</fullName>
        <shortName evidence="15">SerRS</shortName>
    </alternativeName>
    <alternativeName>
        <fullName evidence="15">Seryl-tRNA(Ser/Sec) synthetase</fullName>
    </alternativeName>
</protein>
<dbReference type="AlphaFoldDB" id="A0A2L1C832"/>
<evidence type="ECO:0000259" key="16">
    <source>
        <dbReference type="Pfam" id="PF18490"/>
    </source>
</evidence>
<dbReference type="Gene3D" id="3.30.930.10">
    <property type="entry name" value="Bira Bifunctional Protein, Domain 2"/>
    <property type="match status" value="1"/>
</dbReference>
<evidence type="ECO:0000256" key="2">
    <source>
        <dbReference type="ARBA" id="ARBA00005045"/>
    </source>
</evidence>
<comment type="pathway">
    <text evidence="2 15">Aminoacyl-tRNA biosynthesis; selenocysteinyl-tRNA(Sec) biosynthesis; L-seryl-tRNA(Sec) from L-serine and tRNA(Sec): step 1/1.</text>
</comment>
<feature type="binding site" evidence="15">
    <location>
        <position position="313"/>
    </location>
    <ligand>
        <name>L-serine</name>
        <dbReference type="ChEBI" id="CHEBI:33384"/>
    </ligand>
</feature>
<evidence type="ECO:0000256" key="5">
    <source>
        <dbReference type="ARBA" id="ARBA00022490"/>
    </source>
</evidence>
<dbReference type="EMBL" id="CP026606">
    <property type="protein sequence ID" value="AVB75532.1"/>
    <property type="molecule type" value="Genomic_DNA"/>
</dbReference>
<accession>A0A2L1C832</accession>
<evidence type="ECO:0000256" key="15">
    <source>
        <dbReference type="HAMAP-Rule" id="MF_01278"/>
    </source>
</evidence>
<keyword evidence="7 15" id="KW-0479">Metal-binding</keyword>
<feature type="binding site" evidence="15">
    <location>
        <position position="344"/>
    </location>
    <ligand>
        <name>L-serine</name>
        <dbReference type="ChEBI" id="CHEBI:33384"/>
    </ligand>
</feature>
<evidence type="ECO:0000313" key="18">
    <source>
        <dbReference type="Proteomes" id="UP000239462"/>
    </source>
</evidence>
<comment type="subunit">
    <text evidence="4 15">Homodimer.</text>
</comment>
<evidence type="ECO:0000256" key="12">
    <source>
        <dbReference type="ARBA" id="ARBA00023146"/>
    </source>
</evidence>
<evidence type="ECO:0000256" key="13">
    <source>
        <dbReference type="ARBA" id="ARBA00047929"/>
    </source>
</evidence>
<evidence type="ECO:0000256" key="6">
    <source>
        <dbReference type="ARBA" id="ARBA00022598"/>
    </source>
</evidence>
<feature type="binding site" evidence="15">
    <location>
        <position position="470"/>
    </location>
    <ligand>
        <name>Zn(2+)</name>
        <dbReference type="ChEBI" id="CHEBI:29105"/>
        <note>catalytic</note>
    </ligand>
</feature>
<feature type="binding site" evidence="15">
    <location>
        <begin position="355"/>
        <end position="356"/>
    </location>
    <ligand>
        <name>ATP</name>
        <dbReference type="ChEBI" id="CHEBI:30616"/>
    </ligand>
</feature>
<dbReference type="GO" id="GO:0004828">
    <property type="term" value="F:serine-tRNA ligase activity"/>
    <property type="evidence" value="ECO:0007669"/>
    <property type="project" value="UniProtKB-UniRule"/>
</dbReference>
<comment type="subcellular location">
    <subcellularLocation>
        <location evidence="1 15">Cytoplasm</location>
    </subcellularLocation>
</comment>
<comment type="function">
    <text evidence="15">Catalyzes the attachment of serine to tRNA(Ser). Is also able to aminoacylate tRNA(Sec) with serine, to form the misacylated tRNA L-seryl-tRNA(Sec), which will be further converted into selenocysteinyl-tRNA(Sec).</text>
</comment>
<comment type="cofactor">
    <cofactor evidence="15">
        <name>Zn(2+)</name>
        <dbReference type="ChEBI" id="CHEBI:29105"/>
    </cofactor>
    <text evidence="15">Binds 1 Zn(2+) ion per subunit. This ion is coordinated with 2 cysteines, 1 glutamate and a water molecule that dissociates from the zinc ion to allow the coordination of the amino group of the serine substrate, which is essential for catalysis.</text>
</comment>
<organism evidence="17 18">
    <name type="scientific">Methanococcus maripaludis</name>
    <name type="common">Methanococcus deltae</name>
    <dbReference type="NCBI Taxonomy" id="39152"/>
    <lineage>
        <taxon>Archaea</taxon>
        <taxon>Methanobacteriati</taxon>
        <taxon>Methanobacteriota</taxon>
        <taxon>Methanomada group</taxon>
        <taxon>Methanococci</taxon>
        <taxon>Methanococcales</taxon>
        <taxon>Methanococcaceae</taxon>
        <taxon>Methanococcus</taxon>
    </lineage>
</organism>
<evidence type="ECO:0000313" key="17">
    <source>
        <dbReference type="EMBL" id="AVB75532.1"/>
    </source>
</evidence>
<evidence type="ECO:0000256" key="7">
    <source>
        <dbReference type="ARBA" id="ARBA00022723"/>
    </source>
</evidence>